<organism evidence="1">
    <name type="scientific">Rhizophora mucronata</name>
    <name type="common">Asiatic mangrove</name>
    <dbReference type="NCBI Taxonomy" id="61149"/>
    <lineage>
        <taxon>Eukaryota</taxon>
        <taxon>Viridiplantae</taxon>
        <taxon>Streptophyta</taxon>
        <taxon>Embryophyta</taxon>
        <taxon>Tracheophyta</taxon>
        <taxon>Spermatophyta</taxon>
        <taxon>Magnoliopsida</taxon>
        <taxon>eudicotyledons</taxon>
        <taxon>Gunneridae</taxon>
        <taxon>Pentapetalae</taxon>
        <taxon>rosids</taxon>
        <taxon>fabids</taxon>
        <taxon>Malpighiales</taxon>
        <taxon>Rhizophoraceae</taxon>
        <taxon>Rhizophora</taxon>
    </lineage>
</organism>
<protein>
    <submittedName>
        <fullName evidence="1">Uncharacterized protein</fullName>
    </submittedName>
</protein>
<reference evidence="1" key="1">
    <citation type="submission" date="2018-02" db="EMBL/GenBank/DDBJ databases">
        <title>Rhizophora mucronata_Transcriptome.</title>
        <authorList>
            <person name="Meera S.P."/>
            <person name="Sreeshan A."/>
            <person name="Augustine A."/>
        </authorList>
    </citation>
    <scope>NUCLEOTIDE SEQUENCE</scope>
    <source>
        <tissue evidence="1">Leaf</tissue>
    </source>
</reference>
<sequence>MVFYCLAPLSGVCKFVSSCMGQKLSTSNQMMIPRSLPTVNTLYTRVHQSCIHFFFLDNRYTDY</sequence>
<evidence type="ECO:0000313" key="1">
    <source>
        <dbReference type="EMBL" id="MBX73573.1"/>
    </source>
</evidence>
<name>A0A2P2R2U9_RHIMU</name>
<proteinExistence type="predicted"/>
<dbReference type="EMBL" id="GGEC01093089">
    <property type="protein sequence ID" value="MBX73573.1"/>
    <property type="molecule type" value="Transcribed_RNA"/>
</dbReference>
<accession>A0A2P2R2U9</accession>
<dbReference type="AlphaFoldDB" id="A0A2P2R2U9"/>